<feature type="compositionally biased region" description="Polar residues" evidence="2">
    <location>
        <begin position="95"/>
        <end position="107"/>
    </location>
</feature>
<keyword evidence="6" id="KW-1185">Reference proteome</keyword>
<dbReference type="InterPro" id="IPR004827">
    <property type="entry name" value="bZIP"/>
</dbReference>
<evidence type="ECO:0000313" key="5">
    <source>
        <dbReference type="EMBL" id="CAF1609020.1"/>
    </source>
</evidence>
<dbReference type="SUPFAM" id="SSF57959">
    <property type="entry name" value="Leucine zipper domain"/>
    <property type="match status" value="1"/>
</dbReference>
<dbReference type="AlphaFoldDB" id="A0A816BDX5"/>
<evidence type="ECO:0000313" key="6">
    <source>
        <dbReference type="Proteomes" id="UP000663832"/>
    </source>
</evidence>
<feature type="compositionally biased region" description="Basic and acidic residues" evidence="2">
    <location>
        <begin position="77"/>
        <end position="94"/>
    </location>
</feature>
<feature type="compositionally biased region" description="Polar residues" evidence="2">
    <location>
        <begin position="196"/>
        <end position="208"/>
    </location>
</feature>
<evidence type="ECO:0000259" key="3">
    <source>
        <dbReference type="PROSITE" id="PS50217"/>
    </source>
</evidence>
<feature type="domain" description="BZIP" evidence="3">
    <location>
        <begin position="408"/>
        <end position="471"/>
    </location>
</feature>
<dbReference type="EMBL" id="CAJNOI010001129">
    <property type="protein sequence ID" value="CAF1385458.1"/>
    <property type="molecule type" value="Genomic_DNA"/>
</dbReference>
<evidence type="ECO:0000313" key="4">
    <source>
        <dbReference type="EMBL" id="CAF1385458.1"/>
    </source>
</evidence>
<feature type="compositionally biased region" description="Low complexity" evidence="2">
    <location>
        <begin position="41"/>
        <end position="71"/>
    </location>
</feature>
<reference evidence="5" key="1">
    <citation type="submission" date="2021-02" db="EMBL/GenBank/DDBJ databases">
        <authorList>
            <person name="Nowell W R."/>
        </authorList>
    </citation>
    <scope>NUCLEOTIDE SEQUENCE</scope>
</reference>
<protein>
    <recommendedName>
        <fullName evidence="3">BZIP domain-containing protein</fullName>
    </recommendedName>
</protein>
<dbReference type="OrthoDB" id="10038696at2759"/>
<proteinExistence type="predicted"/>
<feature type="coiled-coil region" evidence="1">
    <location>
        <begin position="426"/>
        <end position="467"/>
    </location>
</feature>
<dbReference type="EMBL" id="CAJNOM010001468">
    <property type="protein sequence ID" value="CAF1609020.1"/>
    <property type="molecule type" value="Genomic_DNA"/>
</dbReference>
<accession>A0A816BDX5</accession>
<feature type="compositionally biased region" description="Low complexity" evidence="2">
    <location>
        <begin position="383"/>
        <end position="397"/>
    </location>
</feature>
<feature type="region of interest" description="Disordered" evidence="2">
    <location>
        <begin position="383"/>
        <end position="423"/>
    </location>
</feature>
<name>A0A816BDX5_9BILA</name>
<dbReference type="PROSITE" id="PS50217">
    <property type="entry name" value="BZIP"/>
    <property type="match status" value="1"/>
</dbReference>
<sequence length="523" mass="57720">MQTDEGEYEFTASTLDTPSLITPNIVLNPSIYKPTFNSTDTDASSNNANSTISNPASIATTTTGETSSTEESSADVKVLKIEDELKQSLGEPRRPTQSPFAKISSSNSFTVEKPSNVITNDDGSTIEIPSTADVVKELEALTNTNPFQYPIKALINGNNERETTTAIINSDNIRYDSPPTVNMGVIVSPKKKLLIRSQSHTEPTSPVHNNNNNNNNHSQSQKNNNDNSISNTQNSLDDENSTDDSGNHSFTRLSDLSTVTHPSDSNNINNNNPQFKSVINNGNEQSLNIQLRMDQNGVSHPLIKQQAQIILNNVNHNKRPYQQTNTGNHLTPLTKANTLIIPQPSLNEVTSTDLSPNAKRQKGAQMPVNSSSMNFRSSFPSAASGTVTHPLPTTTTTNGSNMNVGSEDQRKKQIRDSNREAARRCRERRRQYIEQLEGTLENYKTQIKQLTEKLNRVDRENTQLRTILSETKIPYRTSGLSLSEGHVEYRNVIAATAVDLNSESNHQNDGGALSRTYINRNNL</sequence>
<feature type="region of interest" description="Disordered" evidence="2">
    <location>
        <begin position="503"/>
        <end position="523"/>
    </location>
</feature>
<keyword evidence="1" id="KW-0175">Coiled coil</keyword>
<comment type="caution">
    <text evidence="5">The sequence shown here is derived from an EMBL/GenBank/DDBJ whole genome shotgun (WGS) entry which is preliminary data.</text>
</comment>
<organism evidence="5 6">
    <name type="scientific">Adineta steineri</name>
    <dbReference type="NCBI Taxonomy" id="433720"/>
    <lineage>
        <taxon>Eukaryota</taxon>
        <taxon>Metazoa</taxon>
        <taxon>Spiralia</taxon>
        <taxon>Gnathifera</taxon>
        <taxon>Rotifera</taxon>
        <taxon>Eurotatoria</taxon>
        <taxon>Bdelloidea</taxon>
        <taxon>Adinetida</taxon>
        <taxon>Adinetidae</taxon>
        <taxon>Adineta</taxon>
    </lineage>
</organism>
<dbReference type="PROSITE" id="PS00036">
    <property type="entry name" value="BZIP_BASIC"/>
    <property type="match status" value="1"/>
</dbReference>
<feature type="region of interest" description="Disordered" evidence="2">
    <location>
        <begin position="196"/>
        <end position="276"/>
    </location>
</feature>
<evidence type="ECO:0000256" key="2">
    <source>
        <dbReference type="SAM" id="MobiDB-lite"/>
    </source>
</evidence>
<dbReference type="GO" id="GO:0003700">
    <property type="term" value="F:DNA-binding transcription factor activity"/>
    <property type="evidence" value="ECO:0007669"/>
    <property type="project" value="InterPro"/>
</dbReference>
<dbReference type="Proteomes" id="UP000663877">
    <property type="component" value="Unassembled WGS sequence"/>
</dbReference>
<feature type="region of interest" description="Disordered" evidence="2">
    <location>
        <begin position="41"/>
        <end position="107"/>
    </location>
</feature>
<feature type="region of interest" description="Disordered" evidence="2">
    <location>
        <begin position="347"/>
        <end position="370"/>
    </location>
</feature>
<gene>
    <name evidence="4" type="ORF">BJG266_LOCUS36813</name>
    <name evidence="5" type="ORF">QVE165_LOCUS53782</name>
</gene>
<feature type="compositionally biased region" description="Low complexity" evidence="2">
    <location>
        <begin position="209"/>
        <end position="235"/>
    </location>
</feature>
<dbReference type="Proteomes" id="UP000663832">
    <property type="component" value="Unassembled WGS sequence"/>
</dbReference>
<feature type="compositionally biased region" description="Polar residues" evidence="2">
    <location>
        <begin position="243"/>
        <end position="265"/>
    </location>
</feature>
<dbReference type="Gene3D" id="1.20.5.170">
    <property type="match status" value="1"/>
</dbReference>
<dbReference type="SMART" id="SM00338">
    <property type="entry name" value="BRLZ"/>
    <property type="match status" value="1"/>
</dbReference>
<dbReference type="PANTHER" id="PTHR37616:SF2">
    <property type="entry name" value="BZIP DOMAIN-CONTAINING PROTEIN"/>
    <property type="match status" value="1"/>
</dbReference>
<dbReference type="PANTHER" id="PTHR37616">
    <property type="entry name" value="BZIP TRANSCRIPTION FACTOR 60-LIKE"/>
    <property type="match status" value="1"/>
</dbReference>
<dbReference type="Pfam" id="PF00170">
    <property type="entry name" value="bZIP_1"/>
    <property type="match status" value="1"/>
</dbReference>
<evidence type="ECO:0000256" key="1">
    <source>
        <dbReference type="SAM" id="Coils"/>
    </source>
</evidence>
<feature type="compositionally biased region" description="Basic and acidic residues" evidence="2">
    <location>
        <begin position="407"/>
        <end position="423"/>
    </location>
</feature>
<dbReference type="InterPro" id="IPR046347">
    <property type="entry name" value="bZIP_sf"/>
</dbReference>